<evidence type="ECO:0000256" key="1">
    <source>
        <dbReference type="SAM" id="MobiDB-lite"/>
    </source>
</evidence>
<gene>
    <name evidence="2" type="ORF">CK203_092089</name>
</gene>
<dbReference type="EMBL" id="QGNW01002182">
    <property type="protein sequence ID" value="RVW23964.1"/>
    <property type="molecule type" value="Genomic_DNA"/>
</dbReference>
<sequence>MPTEGVGKSNQKENSNRLRNIASRRREERGTLWKQVISRKYGVEEGGGVPEKGVGGKGVGCFEGGGGWNPRFSRPFNDWELETVERFLVTSQGKKVHTNMEDKVQWKEAKNGLFSVIAYCSTLAGSRIVPFPNSIIWSSCVSPKVGFFAWEASWGKVLALDELKKRSWSLRIDVSFVVLLKKPLITF</sequence>
<organism evidence="2 3">
    <name type="scientific">Vitis vinifera</name>
    <name type="common">Grape</name>
    <dbReference type="NCBI Taxonomy" id="29760"/>
    <lineage>
        <taxon>Eukaryota</taxon>
        <taxon>Viridiplantae</taxon>
        <taxon>Streptophyta</taxon>
        <taxon>Embryophyta</taxon>
        <taxon>Tracheophyta</taxon>
        <taxon>Spermatophyta</taxon>
        <taxon>Magnoliopsida</taxon>
        <taxon>eudicotyledons</taxon>
        <taxon>Gunneridae</taxon>
        <taxon>Pentapetalae</taxon>
        <taxon>rosids</taxon>
        <taxon>Vitales</taxon>
        <taxon>Vitaceae</taxon>
        <taxon>Viteae</taxon>
        <taxon>Vitis</taxon>
    </lineage>
</organism>
<protein>
    <recommendedName>
        <fullName evidence="4">Reverse transcriptase zinc-binding domain-containing protein</fullName>
    </recommendedName>
</protein>
<accession>A0A438CL75</accession>
<feature type="region of interest" description="Disordered" evidence="1">
    <location>
        <begin position="1"/>
        <end position="28"/>
    </location>
</feature>
<evidence type="ECO:0000313" key="2">
    <source>
        <dbReference type="EMBL" id="RVW23964.1"/>
    </source>
</evidence>
<proteinExistence type="predicted"/>
<comment type="caution">
    <text evidence="2">The sequence shown here is derived from an EMBL/GenBank/DDBJ whole genome shotgun (WGS) entry which is preliminary data.</text>
</comment>
<name>A0A438CL75_VITVI</name>
<dbReference type="Proteomes" id="UP000288805">
    <property type="component" value="Unassembled WGS sequence"/>
</dbReference>
<evidence type="ECO:0000313" key="3">
    <source>
        <dbReference type="Proteomes" id="UP000288805"/>
    </source>
</evidence>
<evidence type="ECO:0008006" key="4">
    <source>
        <dbReference type="Google" id="ProtNLM"/>
    </source>
</evidence>
<dbReference type="AlphaFoldDB" id="A0A438CL75"/>
<reference evidence="2 3" key="1">
    <citation type="journal article" date="2018" name="PLoS Genet.">
        <title>Population sequencing reveals clonal diversity and ancestral inbreeding in the grapevine cultivar Chardonnay.</title>
        <authorList>
            <person name="Roach M.J."/>
            <person name="Johnson D.L."/>
            <person name="Bohlmann J."/>
            <person name="van Vuuren H.J."/>
            <person name="Jones S.J."/>
            <person name="Pretorius I.S."/>
            <person name="Schmidt S.A."/>
            <person name="Borneman A.R."/>
        </authorList>
    </citation>
    <scope>NUCLEOTIDE SEQUENCE [LARGE SCALE GENOMIC DNA]</scope>
    <source>
        <strain evidence="3">cv. Chardonnay</strain>
        <tissue evidence="2">Leaf</tissue>
    </source>
</reference>